<comment type="caution">
    <text evidence="1">The sequence shown here is derived from an EMBL/GenBank/DDBJ whole genome shotgun (WGS) entry which is preliminary data.</text>
</comment>
<accession>K1YNH0</accession>
<dbReference type="EMBL" id="AMFJ01028844">
    <property type="protein sequence ID" value="EKD44520.1"/>
    <property type="molecule type" value="Genomic_DNA"/>
</dbReference>
<organism evidence="1">
    <name type="scientific">uncultured bacterium</name>
    <name type="common">gcode 4</name>
    <dbReference type="NCBI Taxonomy" id="1234023"/>
    <lineage>
        <taxon>Bacteria</taxon>
        <taxon>environmental samples</taxon>
    </lineage>
</organism>
<evidence type="ECO:0000313" key="1">
    <source>
        <dbReference type="EMBL" id="EKD44520.1"/>
    </source>
</evidence>
<sequence length="519" mass="61887">MRPTSYVADLIQQDDIDHFWLDHLEITFDACSDPFVELAKKYYSDRWQISFRINERSPTEYPLYFEVCRSRGYEKAILLKYNFKWADDLLCEVHFAKAHSKFPNKAIFHWKFFRYCRLDAFDFSLSDMLAFIEKHFMEPQVREFHLCIDVRVDKKIADKGFLTDLYQEMRCLRFGNDTGINTTSKRDKHFNVVADRMVRTIYDGDPKPKNNRAHRLRIYDKTFEVQNKSELHTLYAETLNIADKITIFRFEVEFRPDVAKAVSFVRLKDKQEMFWMLLTQLDKSDVPVFRKVINYDKVLSKRKKVISSLGGGDIYKIEKYNKQRELKTALTYVKKMKAKGIDVFAIDKMLLEEGGEDLWFSRREEFMMYYQNILDTITEFLKGGNIRYRDFADIISGHIDYLEKALWEKFEYFMNVIGGFIRSDLESFAQGHHKNLVLMAYVFYKHNIPLIDKKTLFFLEILDREEIMDFGDKHLQAEVKKLTSTKSCQFLLKQIDANKNDPEFILKLMELILKKDLYS</sequence>
<gene>
    <name evidence="1" type="ORF">ACD_71C00113G0002</name>
</gene>
<reference evidence="1" key="1">
    <citation type="journal article" date="2012" name="Science">
        <title>Fermentation, hydrogen, and sulfur metabolism in multiple uncultivated bacterial phyla.</title>
        <authorList>
            <person name="Wrighton K.C."/>
            <person name="Thomas B.C."/>
            <person name="Sharon I."/>
            <person name="Miller C.S."/>
            <person name="Castelle C.J."/>
            <person name="VerBerkmoes N.C."/>
            <person name="Wilkins M.J."/>
            <person name="Hettich R.L."/>
            <person name="Lipton M.S."/>
            <person name="Williams K.H."/>
            <person name="Long P.E."/>
            <person name="Banfield J.F."/>
        </authorList>
    </citation>
    <scope>NUCLEOTIDE SEQUENCE [LARGE SCALE GENOMIC DNA]</scope>
</reference>
<protein>
    <submittedName>
        <fullName evidence="1">Uncharacterized protein</fullName>
    </submittedName>
</protein>
<dbReference type="AlphaFoldDB" id="K1YNH0"/>
<name>K1YNH0_9BACT</name>
<proteinExistence type="predicted"/>